<gene>
    <name evidence="3" type="ORF">Q9L58_008249</name>
</gene>
<feature type="domain" description="AB hydrolase-1" evidence="2">
    <location>
        <begin position="66"/>
        <end position="148"/>
    </location>
</feature>
<dbReference type="EMBL" id="JBBBZM010000147">
    <property type="protein sequence ID" value="KAL0632874.1"/>
    <property type="molecule type" value="Genomic_DNA"/>
</dbReference>
<evidence type="ECO:0000259" key="2">
    <source>
        <dbReference type="Pfam" id="PF00561"/>
    </source>
</evidence>
<dbReference type="SUPFAM" id="SSF53474">
    <property type="entry name" value="alpha/beta-Hydrolases"/>
    <property type="match status" value="1"/>
</dbReference>
<dbReference type="InterPro" id="IPR008220">
    <property type="entry name" value="HAT_MetX-like"/>
</dbReference>
<accession>A0ABR3GA91</accession>
<dbReference type="Gene3D" id="3.40.50.1820">
    <property type="entry name" value="alpha/beta hydrolase"/>
    <property type="match status" value="1"/>
</dbReference>
<proteinExistence type="inferred from homology"/>
<dbReference type="InterPro" id="IPR029058">
    <property type="entry name" value="AB_hydrolase_fold"/>
</dbReference>
<evidence type="ECO:0000313" key="3">
    <source>
        <dbReference type="EMBL" id="KAL0632874.1"/>
    </source>
</evidence>
<evidence type="ECO:0000256" key="1">
    <source>
        <dbReference type="ARBA" id="ARBA00006886"/>
    </source>
</evidence>
<evidence type="ECO:0000313" key="4">
    <source>
        <dbReference type="Proteomes" id="UP001447188"/>
    </source>
</evidence>
<keyword evidence="4" id="KW-1185">Reference proteome</keyword>
<protein>
    <recommendedName>
        <fullName evidence="2">AB hydrolase-1 domain-containing protein</fullName>
    </recommendedName>
</protein>
<dbReference type="InterPro" id="IPR000073">
    <property type="entry name" value="AB_hydrolase_1"/>
</dbReference>
<name>A0ABR3GA91_9PEZI</name>
<dbReference type="PANTHER" id="PTHR32268">
    <property type="entry name" value="HOMOSERINE O-ACETYLTRANSFERASE"/>
    <property type="match status" value="1"/>
</dbReference>
<comment type="caution">
    <text evidence="3">The sequence shown here is derived from an EMBL/GenBank/DDBJ whole genome shotgun (WGS) entry which is preliminary data.</text>
</comment>
<dbReference type="Pfam" id="PF00561">
    <property type="entry name" value="Abhydrolase_1"/>
    <property type="match status" value="1"/>
</dbReference>
<dbReference type="Proteomes" id="UP001447188">
    <property type="component" value="Unassembled WGS sequence"/>
</dbReference>
<comment type="similarity">
    <text evidence="1">Belongs to the AB hydrolase superfamily. MetX family.</text>
</comment>
<reference evidence="3 4" key="1">
    <citation type="submission" date="2024-02" db="EMBL/GenBank/DDBJ databases">
        <title>Discinaceae phylogenomics.</title>
        <authorList>
            <person name="Dirks A.C."/>
            <person name="James T.Y."/>
        </authorList>
    </citation>
    <scope>NUCLEOTIDE SEQUENCE [LARGE SCALE GENOMIC DNA]</scope>
    <source>
        <strain evidence="3 4">ACD0624</strain>
    </source>
</reference>
<organism evidence="3 4">
    <name type="scientific">Discina gigas</name>
    <dbReference type="NCBI Taxonomy" id="1032678"/>
    <lineage>
        <taxon>Eukaryota</taxon>
        <taxon>Fungi</taxon>
        <taxon>Dikarya</taxon>
        <taxon>Ascomycota</taxon>
        <taxon>Pezizomycotina</taxon>
        <taxon>Pezizomycetes</taxon>
        <taxon>Pezizales</taxon>
        <taxon>Discinaceae</taxon>
        <taxon>Discina</taxon>
    </lineage>
</organism>
<dbReference type="PANTHER" id="PTHR32268:SF15">
    <property type="entry name" value="HOMOSERINE ACETYLTRANSFERASE FAMILY PROTEIN (AFU_ORTHOLOGUE AFUA_1G15350)"/>
    <property type="match status" value="1"/>
</dbReference>
<sequence length="354" mass="38283">MTDSGNLDSTFSTFSLGDFPLASGATINSASIAYKLLGPSNAPVVIYPTWFSGLISDNFYLLSPPSSVPAAISSATHRILIPALFGNGQSTSPSNSQQRPFPAVTVADNVAAQRKLLQHLGIDKIYSVIGWSMGGMTALQWASKFPEYFVKDTPGVVAICATVKCSIHNAVFLEGVKSALLAGAAGVGSKGVGTREEVTIEEQRKVAALKAMGRVYAGWGFSQAFYREELFKKLGFNTLEDWFTGFWEKWSLSKDVENLLCMAQTWQTADVSAGADLPRVLAEFKVPALFLPGEQDLYFHPYDATTEASSMPMGESRPIPGVYGHWAGGPGGDPEDIRWIGDRIREVFDTTQKS</sequence>